<name>A0ABV8RD80_9SPHN</name>
<feature type="compositionally biased region" description="Acidic residues" evidence="1">
    <location>
        <begin position="51"/>
        <end position="61"/>
    </location>
</feature>
<evidence type="ECO:0000313" key="3">
    <source>
        <dbReference type="EMBL" id="MFC4290887.1"/>
    </source>
</evidence>
<dbReference type="Proteomes" id="UP001595887">
    <property type="component" value="Unassembled WGS sequence"/>
</dbReference>
<keyword evidence="2" id="KW-0732">Signal</keyword>
<feature type="region of interest" description="Disordered" evidence="1">
    <location>
        <begin position="20"/>
        <end position="93"/>
    </location>
</feature>
<comment type="caution">
    <text evidence="3">The sequence shown here is derived from an EMBL/GenBank/DDBJ whole genome shotgun (WGS) entry which is preliminary data.</text>
</comment>
<dbReference type="RefSeq" id="WP_381420486.1">
    <property type="nucleotide sequence ID" value="NZ_JBHSDH010000005.1"/>
</dbReference>
<sequence length="93" mass="9685">MRPMLPLAALFLLPALAACSSEKAEKPSEDNAVTQTRMDDIDKIEGTISDEMIDTSEDSEEAPLAGKEDEAGADSGDGESVPADEEATGDAAE</sequence>
<feature type="compositionally biased region" description="Acidic residues" evidence="1">
    <location>
        <begin position="82"/>
        <end position="93"/>
    </location>
</feature>
<feature type="signal peptide" evidence="2">
    <location>
        <begin position="1"/>
        <end position="17"/>
    </location>
</feature>
<evidence type="ECO:0000313" key="4">
    <source>
        <dbReference type="Proteomes" id="UP001595887"/>
    </source>
</evidence>
<dbReference type="EMBL" id="JBHSDH010000005">
    <property type="protein sequence ID" value="MFC4290887.1"/>
    <property type="molecule type" value="Genomic_DNA"/>
</dbReference>
<evidence type="ECO:0000256" key="2">
    <source>
        <dbReference type="SAM" id="SignalP"/>
    </source>
</evidence>
<evidence type="ECO:0008006" key="5">
    <source>
        <dbReference type="Google" id="ProtNLM"/>
    </source>
</evidence>
<gene>
    <name evidence="3" type="ORF">ACFOWX_00470</name>
</gene>
<accession>A0ABV8RD80</accession>
<feature type="chain" id="PRO_5047460498" description="Secreted protein" evidence="2">
    <location>
        <begin position="18"/>
        <end position="93"/>
    </location>
</feature>
<protein>
    <recommendedName>
        <fullName evidence="5">Secreted protein</fullName>
    </recommendedName>
</protein>
<evidence type="ECO:0000256" key="1">
    <source>
        <dbReference type="SAM" id="MobiDB-lite"/>
    </source>
</evidence>
<proteinExistence type="predicted"/>
<reference evidence="4" key="1">
    <citation type="journal article" date="2019" name="Int. J. Syst. Evol. Microbiol.">
        <title>The Global Catalogue of Microorganisms (GCM) 10K type strain sequencing project: providing services to taxonomists for standard genome sequencing and annotation.</title>
        <authorList>
            <consortium name="The Broad Institute Genomics Platform"/>
            <consortium name="The Broad Institute Genome Sequencing Center for Infectious Disease"/>
            <person name="Wu L."/>
            <person name="Ma J."/>
        </authorList>
    </citation>
    <scope>NUCLEOTIDE SEQUENCE [LARGE SCALE GENOMIC DNA]</scope>
    <source>
        <strain evidence="4">CECT 8531</strain>
    </source>
</reference>
<organism evidence="3 4">
    <name type="scientific">Sphingorhabdus arenilitoris</name>
    <dbReference type="NCBI Taxonomy" id="1490041"/>
    <lineage>
        <taxon>Bacteria</taxon>
        <taxon>Pseudomonadati</taxon>
        <taxon>Pseudomonadota</taxon>
        <taxon>Alphaproteobacteria</taxon>
        <taxon>Sphingomonadales</taxon>
        <taxon>Sphingomonadaceae</taxon>
        <taxon>Sphingorhabdus</taxon>
    </lineage>
</organism>
<keyword evidence="4" id="KW-1185">Reference proteome</keyword>
<dbReference type="PROSITE" id="PS51257">
    <property type="entry name" value="PROKAR_LIPOPROTEIN"/>
    <property type="match status" value="1"/>
</dbReference>